<name>A0A255DD57_9MYCO</name>
<keyword evidence="3" id="KW-1185">Reference proteome</keyword>
<gene>
    <name evidence="2" type="ORF">CG716_21945</name>
</gene>
<sequence length="171" mass="18005">MMVAGAPLPRGDMSTAQLARALGTLDESAKAAVTAAHYEAYRYGSGFLGSVHLLLGLLADTGEPMTSSLTRNGAAPEIIRSHFEQVYGAQSHDPPHVMHLPYNLHAKAILINAANCSCGCGTSHTGTDDLWRALADAVGSVATRVLAELGQLGHVHRGLPERAKGCRPSQR</sequence>
<comment type="caution">
    <text evidence="2">The sequence shown here is derived from an EMBL/GenBank/DDBJ whole genome shotgun (WGS) entry which is preliminary data.</text>
</comment>
<proteinExistence type="predicted"/>
<dbReference type="Proteomes" id="UP000216063">
    <property type="component" value="Unassembled WGS sequence"/>
</dbReference>
<dbReference type="AlphaFoldDB" id="A0A255DD57"/>
<evidence type="ECO:0000313" key="3">
    <source>
        <dbReference type="Proteomes" id="UP000216063"/>
    </source>
</evidence>
<dbReference type="Gene3D" id="1.10.1780.10">
    <property type="entry name" value="Clp, N-terminal domain"/>
    <property type="match status" value="1"/>
</dbReference>
<dbReference type="InterPro" id="IPR036628">
    <property type="entry name" value="Clp_N_dom_sf"/>
</dbReference>
<evidence type="ECO:0000259" key="1">
    <source>
        <dbReference type="Pfam" id="PF02861"/>
    </source>
</evidence>
<dbReference type="EMBL" id="NOZR01000021">
    <property type="protein sequence ID" value="OYN76551.1"/>
    <property type="molecule type" value="Genomic_DNA"/>
</dbReference>
<dbReference type="OrthoDB" id="4735960at2"/>
<feature type="domain" description="Clp R" evidence="1">
    <location>
        <begin position="25"/>
        <end position="148"/>
    </location>
</feature>
<dbReference type="InterPro" id="IPR004176">
    <property type="entry name" value="Clp_R_N"/>
</dbReference>
<dbReference type="SUPFAM" id="SSF81923">
    <property type="entry name" value="Double Clp-N motif"/>
    <property type="match status" value="1"/>
</dbReference>
<dbReference type="Pfam" id="PF02861">
    <property type="entry name" value="Clp_N"/>
    <property type="match status" value="1"/>
</dbReference>
<accession>A0A255DD57</accession>
<evidence type="ECO:0000313" key="2">
    <source>
        <dbReference type="EMBL" id="OYN76551.1"/>
    </source>
</evidence>
<protein>
    <recommendedName>
        <fullName evidence="1">Clp R domain-containing protein</fullName>
    </recommendedName>
</protein>
<reference evidence="2 3" key="1">
    <citation type="submission" date="2017-07" db="EMBL/GenBank/DDBJ databases">
        <title>The new phylogeny of genus Mycobacterium.</title>
        <authorList>
            <person name="Tortoli E."/>
            <person name="Trovato A."/>
            <person name="Cirillo D.M."/>
        </authorList>
    </citation>
    <scope>NUCLEOTIDE SEQUENCE [LARGE SCALE GENOMIC DNA]</scope>
    <source>
        <strain evidence="2 3">ATCC 33027</strain>
    </source>
</reference>
<organism evidence="2 3">
    <name type="scientific">Mycolicibacterium sphagni</name>
    <dbReference type="NCBI Taxonomy" id="1786"/>
    <lineage>
        <taxon>Bacteria</taxon>
        <taxon>Bacillati</taxon>
        <taxon>Actinomycetota</taxon>
        <taxon>Actinomycetes</taxon>
        <taxon>Mycobacteriales</taxon>
        <taxon>Mycobacteriaceae</taxon>
        <taxon>Mycolicibacterium</taxon>
    </lineage>
</organism>